<protein>
    <submittedName>
        <fullName evidence="2">Uncharacterized protein</fullName>
    </submittedName>
</protein>
<organism evidence="2 3">
    <name type="scientific">Luteolibacter arcticus</name>
    <dbReference type="NCBI Taxonomy" id="1581411"/>
    <lineage>
        <taxon>Bacteria</taxon>
        <taxon>Pseudomonadati</taxon>
        <taxon>Verrucomicrobiota</taxon>
        <taxon>Verrucomicrobiia</taxon>
        <taxon>Verrucomicrobiales</taxon>
        <taxon>Verrucomicrobiaceae</taxon>
        <taxon>Luteolibacter</taxon>
    </lineage>
</organism>
<dbReference type="EMBL" id="JAPDDT010000003">
    <property type="protein sequence ID" value="MCW1923008.1"/>
    <property type="molecule type" value="Genomic_DNA"/>
</dbReference>
<feature type="transmembrane region" description="Helical" evidence="1">
    <location>
        <begin position="45"/>
        <end position="65"/>
    </location>
</feature>
<dbReference type="Proteomes" id="UP001320876">
    <property type="component" value="Unassembled WGS sequence"/>
</dbReference>
<comment type="caution">
    <text evidence="2">The sequence shown here is derived from an EMBL/GenBank/DDBJ whole genome shotgun (WGS) entry which is preliminary data.</text>
</comment>
<keyword evidence="1" id="KW-0472">Membrane</keyword>
<keyword evidence="3" id="KW-1185">Reference proteome</keyword>
<sequence length="86" mass="9844">MTWWDPVAKELQKLEFKAHVFEVPVPPPPPLTPGMWLKRAWREHGWQVTGGVAGLVLVSLALHVFKARVTCFLKRLLPRRLPSLNP</sequence>
<keyword evidence="1" id="KW-0812">Transmembrane</keyword>
<reference evidence="2 3" key="1">
    <citation type="submission" date="2022-10" db="EMBL/GenBank/DDBJ databases">
        <title>Luteolibacter arcticus strain CCTCC AB 2014275, whole genome shotgun sequencing project.</title>
        <authorList>
            <person name="Zhao G."/>
            <person name="Shen L."/>
        </authorList>
    </citation>
    <scope>NUCLEOTIDE SEQUENCE [LARGE SCALE GENOMIC DNA]</scope>
    <source>
        <strain evidence="2 3">CCTCC AB 2014275</strain>
    </source>
</reference>
<evidence type="ECO:0000256" key="1">
    <source>
        <dbReference type="SAM" id="Phobius"/>
    </source>
</evidence>
<evidence type="ECO:0000313" key="3">
    <source>
        <dbReference type="Proteomes" id="UP001320876"/>
    </source>
</evidence>
<proteinExistence type="predicted"/>
<keyword evidence="1" id="KW-1133">Transmembrane helix</keyword>
<evidence type="ECO:0000313" key="2">
    <source>
        <dbReference type="EMBL" id="MCW1923008.1"/>
    </source>
</evidence>
<name>A0ABT3GHL2_9BACT</name>
<dbReference type="RefSeq" id="WP_264487113.1">
    <property type="nucleotide sequence ID" value="NZ_JAPDDT010000003.1"/>
</dbReference>
<accession>A0ABT3GHL2</accession>
<gene>
    <name evidence="2" type="ORF">OKA05_10630</name>
</gene>